<accession>F0EZ76</accession>
<evidence type="ECO:0000313" key="2">
    <source>
        <dbReference type="EMBL" id="EGC17401.1"/>
    </source>
</evidence>
<keyword evidence="1" id="KW-0812">Transmembrane</keyword>
<proteinExistence type="predicted"/>
<keyword evidence="1" id="KW-1133">Transmembrane helix</keyword>
<dbReference type="EMBL" id="AEWV01000019">
    <property type="protein sequence ID" value="EGC17401.1"/>
    <property type="molecule type" value="Genomic_DNA"/>
</dbReference>
<keyword evidence="1" id="KW-0472">Membrane</keyword>
<name>F0EZ76_9NEIS</name>
<reference evidence="2 3" key="1">
    <citation type="submission" date="2011-01" db="EMBL/GenBank/DDBJ databases">
        <authorList>
            <person name="Muzny D."/>
            <person name="Qin X."/>
            <person name="Deng J."/>
            <person name="Jiang H."/>
            <person name="Liu Y."/>
            <person name="Qu J."/>
            <person name="Song X.-Z."/>
            <person name="Zhang L."/>
            <person name="Thornton R."/>
            <person name="Coyle M."/>
            <person name="Francisco L."/>
            <person name="Jackson L."/>
            <person name="Javaid M."/>
            <person name="Korchina V."/>
            <person name="Kovar C."/>
            <person name="Mata R."/>
            <person name="Mathew T."/>
            <person name="Ngo R."/>
            <person name="Nguyen L."/>
            <person name="Nguyen N."/>
            <person name="Okwuonu G."/>
            <person name="Ongeri F."/>
            <person name="Pham C."/>
            <person name="Simmons D."/>
            <person name="Wilczek-Boney K."/>
            <person name="Hale W."/>
            <person name="Jakkamsetti A."/>
            <person name="Pham P."/>
            <person name="Ruth R."/>
            <person name="San Lucas F."/>
            <person name="Warren J."/>
            <person name="Zhang J."/>
            <person name="Zhao Z."/>
            <person name="Zhou C."/>
            <person name="Zhu D."/>
            <person name="Lee S."/>
            <person name="Bess C."/>
            <person name="Blankenburg K."/>
            <person name="Forbes L."/>
            <person name="Fu Q."/>
            <person name="Gubbala S."/>
            <person name="Hirani K."/>
            <person name="Jayaseelan J.C."/>
            <person name="Lara F."/>
            <person name="Munidasa M."/>
            <person name="Palculict T."/>
            <person name="Patil S."/>
            <person name="Pu L.-L."/>
            <person name="Saada N."/>
            <person name="Tang L."/>
            <person name="Weissenberger G."/>
            <person name="Zhu Y."/>
            <person name="Hemphill L."/>
            <person name="Shang Y."/>
            <person name="Youmans B."/>
            <person name="Ayvaz T."/>
            <person name="Ross M."/>
            <person name="Santibanez J."/>
            <person name="Aqrawi P."/>
            <person name="Gross S."/>
            <person name="Joshi V."/>
            <person name="Fowler G."/>
            <person name="Nazareth L."/>
            <person name="Reid J."/>
            <person name="Worley K."/>
            <person name="Petrosino J."/>
            <person name="Highlander S."/>
            <person name="Gibbs R."/>
        </authorList>
    </citation>
    <scope>NUCLEOTIDE SEQUENCE [LARGE SCALE GENOMIC DNA]</scope>
    <source>
        <strain evidence="2 3">ATCC 33394</strain>
    </source>
</reference>
<keyword evidence="3" id="KW-1185">Reference proteome</keyword>
<dbReference type="HOGENOM" id="CLU_2666225_0_0_4"/>
<sequence length="75" mass="8293">MLGEWGSLFGFIAEIPAHDFGYFIAGSVELLGYYLVSLLIVSLSFCNMSAVRAAAVCLLLDMAFCLLVYRLFFIV</sequence>
<dbReference type="Proteomes" id="UP000004088">
    <property type="component" value="Unassembled WGS sequence"/>
</dbReference>
<dbReference type="AlphaFoldDB" id="F0EZ76"/>
<gene>
    <name evidence="2" type="ORF">HMPREF9098_1160</name>
</gene>
<evidence type="ECO:0000313" key="3">
    <source>
        <dbReference type="Proteomes" id="UP000004088"/>
    </source>
</evidence>
<evidence type="ECO:0000256" key="1">
    <source>
        <dbReference type="SAM" id="Phobius"/>
    </source>
</evidence>
<feature type="transmembrane region" description="Helical" evidence="1">
    <location>
        <begin position="53"/>
        <end position="72"/>
    </location>
</feature>
<feature type="transmembrane region" description="Helical" evidence="1">
    <location>
        <begin position="20"/>
        <end position="41"/>
    </location>
</feature>
<organism evidence="2 3">
    <name type="scientific">Kingella denitrificans ATCC 33394</name>
    <dbReference type="NCBI Taxonomy" id="888741"/>
    <lineage>
        <taxon>Bacteria</taxon>
        <taxon>Pseudomonadati</taxon>
        <taxon>Pseudomonadota</taxon>
        <taxon>Betaproteobacteria</taxon>
        <taxon>Neisseriales</taxon>
        <taxon>Neisseriaceae</taxon>
        <taxon>Kingella</taxon>
    </lineage>
</organism>
<comment type="caution">
    <text evidence="2">The sequence shown here is derived from an EMBL/GenBank/DDBJ whole genome shotgun (WGS) entry which is preliminary data.</text>
</comment>
<protein>
    <submittedName>
        <fullName evidence="2">Uncharacterized protein</fullName>
    </submittedName>
</protein>